<comment type="catalytic activity">
    <reaction evidence="9 10">
        <text>L-cysteinyl-[protein] + hexadecanoyl-CoA = S-hexadecanoyl-L-cysteinyl-[protein] + CoA</text>
        <dbReference type="Rhea" id="RHEA:36683"/>
        <dbReference type="Rhea" id="RHEA-COMP:10131"/>
        <dbReference type="Rhea" id="RHEA-COMP:11032"/>
        <dbReference type="ChEBI" id="CHEBI:29950"/>
        <dbReference type="ChEBI" id="CHEBI:57287"/>
        <dbReference type="ChEBI" id="CHEBI:57379"/>
        <dbReference type="ChEBI" id="CHEBI:74151"/>
        <dbReference type="EC" id="2.3.1.225"/>
    </reaction>
</comment>
<evidence type="ECO:0000256" key="4">
    <source>
        <dbReference type="ARBA" id="ARBA00022989"/>
    </source>
</evidence>
<feature type="transmembrane region" description="Helical" evidence="10">
    <location>
        <begin position="200"/>
        <end position="220"/>
    </location>
</feature>
<evidence type="ECO:0000256" key="6">
    <source>
        <dbReference type="ARBA" id="ARBA00023139"/>
    </source>
</evidence>
<comment type="similarity">
    <text evidence="10">Belongs to the DHHC palmitoyltransferase family.</text>
</comment>
<dbReference type="GO" id="GO:0005783">
    <property type="term" value="C:endoplasmic reticulum"/>
    <property type="evidence" value="ECO:0007669"/>
    <property type="project" value="TreeGrafter"/>
</dbReference>
<sequence length="394" mass="44738">MELLHKIALGVALISFFTFVVLFGRLPGLRKTPIGWLQTLLVDTIPRIFKNVDNQVTGGRSVRLLLQLRDYLFYAKNPIVMIIFLLILTISASMFIYATYNRLSTSQFLPIPFLLAPPYLLTYLCAATNTDYITPSNLYARLADYPYDHTLYHPNQTCTTCQTPKPARSKHCSLCNHCVSRSDHHCPWVNNCLGRTNYRYFLLLLLSLPILECYGAYLGYRVLTPYLNFAPLAGKSVSSSAYWNTLARIVMYATNAGGLSIAGVAILAATTAPLPTALLGYHIYLIWAGTTTNENAKWDYLGEDMEDGFVWRGKRSEVLEFKRSLKGSRDEGKDEVEVKVDWPIDSDQIVVRTKDGLAPRGCEHLYEQIWSLRAVDNIYDLGFWDNFMYVMQGR</sequence>
<dbReference type="Pfam" id="PF01529">
    <property type="entry name" value="DHHC"/>
    <property type="match status" value="1"/>
</dbReference>
<keyword evidence="5 10" id="KW-0472">Membrane</keyword>
<protein>
    <recommendedName>
        <fullName evidence="10">Palmitoyltransferase</fullName>
        <ecNumber evidence="10">2.3.1.225</ecNumber>
    </recommendedName>
</protein>
<evidence type="ECO:0000259" key="11">
    <source>
        <dbReference type="Pfam" id="PF01529"/>
    </source>
</evidence>
<dbReference type="PROSITE" id="PS50216">
    <property type="entry name" value="DHHC"/>
    <property type="match status" value="1"/>
</dbReference>
<dbReference type="AlphaFoldDB" id="A0A4U7B1T9"/>
<organism evidence="12 13">
    <name type="scientific">Elsinoe australis</name>
    <dbReference type="NCBI Taxonomy" id="40998"/>
    <lineage>
        <taxon>Eukaryota</taxon>
        <taxon>Fungi</taxon>
        <taxon>Dikarya</taxon>
        <taxon>Ascomycota</taxon>
        <taxon>Pezizomycotina</taxon>
        <taxon>Dothideomycetes</taxon>
        <taxon>Dothideomycetidae</taxon>
        <taxon>Myriangiales</taxon>
        <taxon>Elsinoaceae</taxon>
        <taxon>Elsinoe</taxon>
    </lineage>
</organism>
<dbReference type="GO" id="GO:0019706">
    <property type="term" value="F:protein-cysteine S-palmitoyltransferase activity"/>
    <property type="evidence" value="ECO:0007669"/>
    <property type="project" value="UniProtKB-EC"/>
</dbReference>
<accession>A0A4U7B1T9</accession>
<feature type="domain" description="Palmitoyltransferase DHHC" evidence="11">
    <location>
        <begin position="153"/>
        <end position="298"/>
    </location>
</feature>
<evidence type="ECO:0000256" key="2">
    <source>
        <dbReference type="ARBA" id="ARBA00022679"/>
    </source>
</evidence>
<evidence type="ECO:0000256" key="1">
    <source>
        <dbReference type="ARBA" id="ARBA00004141"/>
    </source>
</evidence>
<evidence type="ECO:0000313" key="13">
    <source>
        <dbReference type="Proteomes" id="UP000308133"/>
    </source>
</evidence>
<evidence type="ECO:0000256" key="7">
    <source>
        <dbReference type="ARBA" id="ARBA00023288"/>
    </source>
</evidence>
<dbReference type="InterPro" id="IPR039859">
    <property type="entry name" value="PFA4/ZDH16/20/ERF2-like"/>
</dbReference>
<dbReference type="GO" id="GO:0005794">
    <property type="term" value="C:Golgi apparatus"/>
    <property type="evidence" value="ECO:0007669"/>
    <property type="project" value="TreeGrafter"/>
</dbReference>
<comment type="caution">
    <text evidence="12">The sequence shown here is derived from an EMBL/GenBank/DDBJ whole genome shotgun (WGS) entry which is preliminary data.</text>
</comment>
<keyword evidence="8 10" id="KW-0012">Acyltransferase</keyword>
<evidence type="ECO:0000256" key="8">
    <source>
        <dbReference type="ARBA" id="ARBA00023315"/>
    </source>
</evidence>
<name>A0A4U7B1T9_9PEZI</name>
<reference evidence="12 13" key="1">
    <citation type="submission" date="2018-02" db="EMBL/GenBank/DDBJ databases">
        <title>Draft genome sequences of Elsinoe sp., causing black scab on jojoba.</title>
        <authorList>
            <person name="Stodart B."/>
            <person name="Jeffress S."/>
            <person name="Ash G."/>
            <person name="Arun Chinnappa K."/>
        </authorList>
    </citation>
    <scope>NUCLEOTIDE SEQUENCE [LARGE SCALE GENOMIC DNA]</scope>
    <source>
        <strain evidence="12 13">Hillstone_2</strain>
    </source>
</reference>
<dbReference type="InterPro" id="IPR001594">
    <property type="entry name" value="Palmitoyltrfase_DHHC"/>
</dbReference>
<dbReference type="GO" id="GO:0006612">
    <property type="term" value="P:protein targeting to membrane"/>
    <property type="evidence" value="ECO:0007669"/>
    <property type="project" value="TreeGrafter"/>
</dbReference>
<dbReference type="PANTHER" id="PTHR22883:SF480">
    <property type="entry name" value="PALMITOYLTRANSFERASE SWF1"/>
    <property type="match status" value="1"/>
</dbReference>
<comment type="domain">
    <text evidence="10">The DHHC domain is required for palmitoyltransferase activity.</text>
</comment>
<evidence type="ECO:0000313" key="12">
    <source>
        <dbReference type="EMBL" id="TKX21277.1"/>
    </source>
</evidence>
<evidence type="ECO:0000256" key="10">
    <source>
        <dbReference type="RuleBase" id="RU079119"/>
    </source>
</evidence>
<keyword evidence="2 10" id="KW-0808">Transferase</keyword>
<keyword evidence="7" id="KW-0449">Lipoprotein</keyword>
<proteinExistence type="inferred from homology"/>
<keyword evidence="3 10" id="KW-0812">Transmembrane</keyword>
<keyword evidence="4 10" id="KW-1133">Transmembrane helix</keyword>
<gene>
    <name evidence="12" type="ORF">C1H76_6351</name>
</gene>
<dbReference type="EC" id="2.3.1.225" evidence="10"/>
<comment type="subcellular location">
    <subcellularLocation>
        <location evidence="1">Membrane</location>
        <topology evidence="1">Multi-pass membrane protein</topology>
    </subcellularLocation>
</comment>
<evidence type="ECO:0000256" key="3">
    <source>
        <dbReference type="ARBA" id="ARBA00022692"/>
    </source>
</evidence>
<dbReference type="EMBL" id="PTQR01000081">
    <property type="protein sequence ID" value="TKX21277.1"/>
    <property type="molecule type" value="Genomic_DNA"/>
</dbReference>
<evidence type="ECO:0000256" key="9">
    <source>
        <dbReference type="ARBA" id="ARBA00048048"/>
    </source>
</evidence>
<dbReference type="Proteomes" id="UP000308133">
    <property type="component" value="Unassembled WGS sequence"/>
</dbReference>
<dbReference type="PANTHER" id="PTHR22883">
    <property type="entry name" value="ZINC FINGER DHHC DOMAIN CONTAINING PROTEIN"/>
    <property type="match status" value="1"/>
</dbReference>
<evidence type="ECO:0000256" key="5">
    <source>
        <dbReference type="ARBA" id="ARBA00023136"/>
    </source>
</evidence>
<feature type="transmembrane region" description="Helical" evidence="10">
    <location>
        <begin position="7"/>
        <end position="26"/>
    </location>
</feature>
<feature type="transmembrane region" description="Helical" evidence="10">
    <location>
        <begin position="79"/>
        <end position="100"/>
    </location>
</feature>
<keyword evidence="6" id="KW-0564">Palmitate</keyword>
<dbReference type="GO" id="GO:0016020">
    <property type="term" value="C:membrane"/>
    <property type="evidence" value="ECO:0007669"/>
    <property type="project" value="UniProtKB-SubCell"/>
</dbReference>